<dbReference type="PROSITE" id="PS50222">
    <property type="entry name" value="EF_HAND_2"/>
    <property type="match status" value="2"/>
</dbReference>
<dbReference type="SMART" id="SM00148">
    <property type="entry name" value="PLCXc"/>
    <property type="match status" value="1"/>
</dbReference>
<evidence type="ECO:0000256" key="1">
    <source>
        <dbReference type="ARBA" id="ARBA00012368"/>
    </source>
</evidence>
<dbReference type="Gene3D" id="1.10.238.10">
    <property type="entry name" value="EF-hand"/>
    <property type="match status" value="2"/>
</dbReference>
<dbReference type="InterPro" id="IPR011992">
    <property type="entry name" value="EF-hand-dom_pair"/>
</dbReference>
<dbReference type="GO" id="GO:0048015">
    <property type="term" value="P:phosphatidylinositol-mediated signaling"/>
    <property type="evidence" value="ECO:0007669"/>
    <property type="project" value="TreeGrafter"/>
</dbReference>
<dbReference type="SMART" id="SM00054">
    <property type="entry name" value="EFh"/>
    <property type="match status" value="2"/>
</dbReference>
<evidence type="ECO:0000313" key="14">
    <source>
        <dbReference type="Proteomes" id="UP000054937"/>
    </source>
</evidence>
<evidence type="ECO:0000256" key="7">
    <source>
        <dbReference type="RuleBase" id="RU361133"/>
    </source>
</evidence>
<dbReference type="Pfam" id="PF00387">
    <property type="entry name" value="PI-PLC-Y"/>
    <property type="match status" value="1"/>
</dbReference>
<evidence type="ECO:0000256" key="9">
    <source>
        <dbReference type="SAM" id="MobiDB-lite"/>
    </source>
</evidence>
<dbReference type="InterPro" id="IPR018247">
    <property type="entry name" value="EF_Hand_1_Ca_BS"/>
</dbReference>
<keyword evidence="2 7" id="KW-0378">Hydrolase</keyword>
<evidence type="ECO:0000256" key="6">
    <source>
        <dbReference type="ARBA" id="ARBA00023224"/>
    </source>
</evidence>
<keyword evidence="4 7" id="KW-0442">Lipid degradation</keyword>
<proteinExistence type="predicted"/>
<keyword evidence="14" id="KW-1185">Reference proteome</keyword>
<dbReference type="SMART" id="SM00239">
    <property type="entry name" value="C2"/>
    <property type="match status" value="1"/>
</dbReference>
<dbReference type="InParanoid" id="A0A0V0R262"/>
<keyword evidence="5 7" id="KW-0443">Lipid metabolism</keyword>
<feature type="compositionally biased region" description="Basic residues" evidence="9">
    <location>
        <begin position="595"/>
        <end position="615"/>
    </location>
</feature>
<dbReference type="SUPFAM" id="SSF51695">
    <property type="entry name" value="PLC-like phosphodiesterases"/>
    <property type="match status" value="1"/>
</dbReference>
<dbReference type="InterPro" id="IPR001711">
    <property type="entry name" value="PLipase_C_Pinositol-sp_Y"/>
</dbReference>
<dbReference type="Pfam" id="PF00388">
    <property type="entry name" value="PI-PLC-X"/>
    <property type="match status" value="1"/>
</dbReference>
<evidence type="ECO:0000256" key="4">
    <source>
        <dbReference type="ARBA" id="ARBA00022963"/>
    </source>
</evidence>
<evidence type="ECO:0000313" key="13">
    <source>
        <dbReference type="EMBL" id="KRX08587.1"/>
    </source>
</evidence>
<dbReference type="AlphaFoldDB" id="A0A0V0R262"/>
<feature type="domain" description="EF-hand" evidence="12">
    <location>
        <begin position="67"/>
        <end position="102"/>
    </location>
</feature>
<dbReference type="PROSITE" id="PS50007">
    <property type="entry name" value="PIPLC_X_DOMAIN"/>
    <property type="match status" value="1"/>
</dbReference>
<dbReference type="GO" id="GO:0051209">
    <property type="term" value="P:release of sequestered calcium ion into cytosol"/>
    <property type="evidence" value="ECO:0007669"/>
    <property type="project" value="TreeGrafter"/>
</dbReference>
<feature type="domain" description="C2" evidence="10">
    <location>
        <begin position="785"/>
        <end position="922"/>
    </location>
</feature>
<feature type="region of interest" description="Disordered" evidence="9">
    <location>
        <begin position="437"/>
        <end position="491"/>
    </location>
</feature>
<dbReference type="InterPro" id="IPR002048">
    <property type="entry name" value="EF_hand_dom"/>
</dbReference>
<sequence>MQIDDQPSKKTQNVGDVFYVCFQVKNEQKEFVIFFETQQEKFIYQEALKLIIDQAFQVEQKDKQYNYVKQLASNVFNKADSNKDKVLSLKELGQILKYMKLEVSKQRLQEIFHQFDADHSNNINVNEFQNILKELYNKQELKMLYEQYCKGNQSMSSDSLKEFMVKEQKLQVNIEELEKQIQQSSYQFTNKQEDKSEKNDKQGQTMDFYQFSNYIFSMENQLFNPEKLKVYQNMERPLTDYYICSSHNTYLTSNQLTGSSDASMYKNVLLRGCRCVELDTWDGAVEPVVTHGHTLTSKISLRECLKVLNRYAFEFSPYPLILSFENHCSKKQTHQIAQMCEEIFGDQIYKLPLNYDKMDFFRSPLNLKYKIIIKSKAVIYNVSDFGMHESYVNEFKSEEDFMYEKQRVLEKQRKQQEMNNKEKLAVIQEDLMSQFQSQDGSVHQSQEQKNGSNLNFSKNSRFSIVNGSRKNSRANGVQNKKTDQSNVELNNEKQSYQNVKNNINQANGKQKEQQVYFIDQQIYENSLKFHDQNKFSFLLEGQPESYNDYLNQIEGIYQQEYDNYGDLICISQYTSSSSSSSSSDDQSSDKEKKDKKDKKGKKQKEKKQKKNKKKDKKEEKSKNDKNFEKQKTFLSIESPRLNKKLSEVSQGSSGSQILDTSPGNKRGPEEYLLANITALFGIKFSLKVKERLPFHISSINEDKVKKLYFHKDEEIFQSVLKFHRQFFSREYPKGTRTNSSNYNSMYGFYIGCQIIALNFQTYDLNLMVYMSKFYQNGGINSGYVLKPKHLRSDWDSGIYYPEEYKLKIQIISGQNIIYDNQAIDEKSKIEPYIQIEVKQPLPKRVKHSKNKRQVTIKRNKEFNNVQDPVFNNTKIEYEIFDAELAMVCFSVRDANYSDRIISWYALPFECMRQGYRVVPLQSEKMITIPHSYLFLHVEICDFES</sequence>
<name>A0A0V0R262_PSEPJ</name>
<dbReference type="EMBL" id="LDAU01000062">
    <property type="protein sequence ID" value="KRX08587.1"/>
    <property type="molecule type" value="Genomic_DNA"/>
</dbReference>
<reference evidence="13 14" key="1">
    <citation type="journal article" date="2015" name="Sci. Rep.">
        <title>Genome of the facultative scuticociliatosis pathogen Pseudocohnilembus persalinus provides insight into its virulence through horizontal gene transfer.</title>
        <authorList>
            <person name="Xiong J."/>
            <person name="Wang G."/>
            <person name="Cheng J."/>
            <person name="Tian M."/>
            <person name="Pan X."/>
            <person name="Warren A."/>
            <person name="Jiang C."/>
            <person name="Yuan D."/>
            <person name="Miao W."/>
        </authorList>
    </citation>
    <scope>NUCLEOTIDE SEQUENCE [LARGE SCALE GENOMIC DNA]</scope>
    <source>
        <strain evidence="13">36N120E</strain>
    </source>
</reference>
<feature type="coiled-coil region" evidence="8">
    <location>
        <begin position="160"/>
        <end position="194"/>
    </location>
</feature>
<dbReference type="CDD" id="cd08558">
    <property type="entry name" value="PI-PLCc_eukaryota"/>
    <property type="match status" value="1"/>
</dbReference>
<dbReference type="GO" id="GO:0016042">
    <property type="term" value="P:lipid catabolic process"/>
    <property type="evidence" value="ECO:0007669"/>
    <property type="project" value="UniProtKB-KW"/>
</dbReference>
<feature type="region of interest" description="Disordered" evidence="9">
    <location>
        <begin position="644"/>
        <end position="664"/>
    </location>
</feature>
<dbReference type="InterPro" id="IPR000909">
    <property type="entry name" value="PLipase_C_PInositol-sp_X_dom"/>
</dbReference>
<dbReference type="PROSITE" id="PS50004">
    <property type="entry name" value="C2"/>
    <property type="match status" value="1"/>
</dbReference>
<dbReference type="PRINTS" id="PR00390">
    <property type="entry name" value="PHPHLIPASEC"/>
</dbReference>
<evidence type="ECO:0000256" key="2">
    <source>
        <dbReference type="ARBA" id="ARBA00022801"/>
    </source>
</evidence>
<evidence type="ECO:0000259" key="12">
    <source>
        <dbReference type="PROSITE" id="PS50222"/>
    </source>
</evidence>
<dbReference type="CDD" id="cd15898">
    <property type="entry name" value="EFh_PI-PLC"/>
    <property type="match status" value="1"/>
</dbReference>
<dbReference type="EC" id="3.1.4.11" evidence="1 7"/>
<evidence type="ECO:0000256" key="8">
    <source>
        <dbReference type="SAM" id="Coils"/>
    </source>
</evidence>
<comment type="catalytic activity">
    <reaction evidence="7">
        <text>a 1,2-diacyl-sn-glycero-3-phospho-(1D-myo-inositol-4,5-bisphosphate) + H2O = 1D-myo-inositol 1,4,5-trisphosphate + a 1,2-diacyl-sn-glycerol + H(+)</text>
        <dbReference type="Rhea" id="RHEA:33179"/>
        <dbReference type="ChEBI" id="CHEBI:15377"/>
        <dbReference type="ChEBI" id="CHEBI:15378"/>
        <dbReference type="ChEBI" id="CHEBI:17815"/>
        <dbReference type="ChEBI" id="CHEBI:58456"/>
        <dbReference type="ChEBI" id="CHEBI:203600"/>
        <dbReference type="EC" id="3.1.4.11"/>
    </reaction>
</comment>
<dbReference type="PROSITE" id="PS50008">
    <property type="entry name" value="PIPLC_Y_DOMAIN"/>
    <property type="match status" value="1"/>
</dbReference>
<feature type="compositionally biased region" description="Polar residues" evidence="9">
    <location>
        <begin position="647"/>
        <end position="663"/>
    </location>
</feature>
<dbReference type="InterPro" id="IPR001192">
    <property type="entry name" value="PI-PLC_fam"/>
</dbReference>
<dbReference type="OrthoDB" id="269822at2759"/>
<dbReference type="InterPro" id="IPR000008">
    <property type="entry name" value="C2_dom"/>
</dbReference>
<keyword evidence="8" id="KW-0175">Coiled coil</keyword>
<protein>
    <recommendedName>
        <fullName evidence="1 7">Phosphoinositide phospholipase C</fullName>
        <ecNumber evidence="1 7">3.1.4.11</ecNumber>
    </recommendedName>
</protein>
<dbReference type="Gene3D" id="3.20.20.190">
    <property type="entry name" value="Phosphatidylinositol (PI) phosphodiesterase"/>
    <property type="match status" value="2"/>
</dbReference>
<feature type="compositionally biased region" description="Basic and acidic residues" evidence="9">
    <location>
        <begin position="616"/>
        <end position="629"/>
    </location>
</feature>
<feature type="domain" description="PI-PLC Y-box" evidence="11">
    <location>
        <begin position="684"/>
        <end position="791"/>
    </location>
</feature>
<keyword evidence="3" id="KW-0106">Calcium</keyword>
<feature type="domain" description="EF-hand" evidence="12">
    <location>
        <begin position="103"/>
        <end position="138"/>
    </location>
</feature>
<evidence type="ECO:0000256" key="3">
    <source>
        <dbReference type="ARBA" id="ARBA00022837"/>
    </source>
</evidence>
<dbReference type="InterPro" id="IPR017946">
    <property type="entry name" value="PLC-like_Pdiesterase_TIM-brl"/>
</dbReference>
<dbReference type="SUPFAM" id="SSF49562">
    <property type="entry name" value="C2 domain (Calcium/lipid-binding domain, CaLB)"/>
    <property type="match status" value="1"/>
</dbReference>
<comment type="caution">
    <text evidence="13">The sequence shown here is derived from an EMBL/GenBank/DDBJ whole genome shotgun (WGS) entry which is preliminary data.</text>
</comment>
<dbReference type="GO" id="GO:0005509">
    <property type="term" value="F:calcium ion binding"/>
    <property type="evidence" value="ECO:0007669"/>
    <property type="project" value="InterPro"/>
</dbReference>
<dbReference type="SUPFAM" id="SSF47473">
    <property type="entry name" value="EF-hand"/>
    <property type="match status" value="1"/>
</dbReference>
<feature type="compositionally biased region" description="Low complexity" evidence="9">
    <location>
        <begin position="575"/>
        <end position="585"/>
    </location>
</feature>
<keyword evidence="6" id="KW-0807">Transducer</keyword>
<dbReference type="Pfam" id="PF13499">
    <property type="entry name" value="EF-hand_7"/>
    <property type="match status" value="1"/>
</dbReference>
<accession>A0A0V0R262</accession>
<dbReference type="SMART" id="SM00149">
    <property type="entry name" value="PLCYc"/>
    <property type="match status" value="1"/>
</dbReference>
<dbReference type="CDD" id="cd00275">
    <property type="entry name" value="C2_PLC_like"/>
    <property type="match status" value="1"/>
</dbReference>
<gene>
    <name evidence="13" type="ORF">PPERSA_10391</name>
</gene>
<organism evidence="13 14">
    <name type="scientific">Pseudocohnilembus persalinus</name>
    <name type="common">Ciliate</name>
    <dbReference type="NCBI Taxonomy" id="266149"/>
    <lineage>
        <taxon>Eukaryota</taxon>
        <taxon>Sar</taxon>
        <taxon>Alveolata</taxon>
        <taxon>Ciliophora</taxon>
        <taxon>Intramacronucleata</taxon>
        <taxon>Oligohymenophorea</taxon>
        <taxon>Scuticociliatia</taxon>
        <taxon>Philasterida</taxon>
        <taxon>Pseudocohnilembidae</taxon>
        <taxon>Pseudocohnilembus</taxon>
    </lineage>
</organism>
<dbReference type="Proteomes" id="UP000054937">
    <property type="component" value="Unassembled WGS sequence"/>
</dbReference>
<dbReference type="InterPro" id="IPR035892">
    <property type="entry name" value="C2_domain_sf"/>
</dbReference>
<dbReference type="GO" id="GO:0004435">
    <property type="term" value="F:phosphatidylinositol-4,5-bisphosphate phospholipase C activity"/>
    <property type="evidence" value="ECO:0007669"/>
    <property type="project" value="UniProtKB-EC"/>
</dbReference>
<evidence type="ECO:0000259" key="11">
    <source>
        <dbReference type="PROSITE" id="PS50008"/>
    </source>
</evidence>
<dbReference type="PANTHER" id="PTHR10336">
    <property type="entry name" value="PHOSPHOINOSITIDE-SPECIFIC PHOSPHOLIPASE C FAMILY PROTEIN"/>
    <property type="match status" value="1"/>
</dbReference>
<feature type="region of interest" description="Disordered" evidence="9">
    <location>
        <begin position="574"/>
        <end position="629"/>
    </location>
</feature>
<dbReference type="PROSITE" id="PS00018">
    <property type="entry name" value="EF_HAND_1"/>
    <property type="match status" value="2"/>
</dbReference>
<evidence type="ECO:0000259" key="10">
    <source>
        <dbReference type="PROSITE" id="PS50004"/>
    </source>
</evidence>
<evidence type="ECO:0000256" key="5">
    <source>
        <dbReference type="ARBA" id="ARBA00023098"/>
    </source>
</evidence>
<dbReference type="Gene3D" id="2.60.40.150">
    <property type="entry name" value="C2 domain"/>
    <property type="match status" value="1"/>
</dbReference>
<dbReference type="PANTHER" id="PTHR10336:SF36">
    <property type="entry name" value="1-PHOSPHATIDYLINOSITOL 4,5-BISPHOSPHATE PHOSPHODIESTERASE BETA-4"/>
    <property type="match status" value="1"/>
</dbReference>